<evidence type="ECO:0000313" key="1">
    <source>
        <dbReference type="EMBL" id="KAF2491997.1"/>
    </source>
</evidence>
<dbReference type="Proteomes" id="UP000799750">
    <property type="component" value="Unassembled WGS sequence"/>
</dbReference>
<sequence length="153" mass="17047">MLIAVGSHRHSMGKHYYFLQSLRHDEILVYPFNDALPARPPSRTLLASAGRTSCGVVRKTALFDCCSSECHCGLRARGCMVPSWGCADLQPAAGMTKPGFSEHYLRLHCHDGNFTDRTDLIIEWFCALSWRNGYVVCSQSSHIIGDTRTDVLV</sequence>
<evidence type="ECO:0000313" key="2">
    <source>
        <dbReference type="Proteomes" id="UP000799750"/>
    </source>
</evidence>
<protein>
    <submittedName>
        <fullName evidence="1">Uncharacterized protein</fullName>
    </submittedName>
</protein>
<proteinExistence type="predicted"/>
<accession>A0A6A6QM17</accession>
<dbReference type="AlphaFoldDB" id="A0A6A6QM17"/>
<organism evidence="1 2">
    <name type="scientific">Lophium mytilinum</name>
    <dbReference type="NCBI Taxonomy" id="390894"/>
    <lineage>
        <taxon>Eukaryota</taxon>
        <taxon>Fungi</taxon>
        <taxon>Dikarya</taxon>
        <taxon>Ascomycota</taxon>
        <taxon>Pezizomycotina</taxon>
        <taxon>Dothideomycetes</taxon>
        <taxon>Pleosporomycetidae</taxon>
        <taxon>Mytilinidiales</taxon>
        <taxon>Mytilinidiaceae</taxon>
        <taxon>Lophium</taxon>
    </lineage>
</organism>
<gene>
    <name evidence="1" type="ORF">BU16DRAFT_100241</name>
</gene>
<dbReference type="EMBL" id="MU004194">
    <property type="protein sequence ID" value="KAF2491997.1"/>
    <property type="molecule type" value="Genomic_DNA"/>
</dbReference>
<name>A0A6A6QM17_9PEZI</name>
<reference evidence="1" key="1">
    <citation type="journal article" date="2020" name="Stud. Mycol.">
        <title>101 Dothideomycetes genomes: a test case for predicting lifestyles and emergence of pathogens.</title>
        <authorList>
            <person name="Haridas S."/>
            <person name="Albert R."/>
            <person name="Binder M."/>
            <person name="Bloem J."/>
            <person name="Labutti K."/>
            <person name="Salamov A."/>
            <person name="Andreopoulos B."/>
            <person name="Baker S."/>
            <person name="Barry K."/>
            <person name="Bills G."/>
            <person name="Bluhm B."/>
            <person name="Cannon C."/>
            <person name="Castanera R."/>
            <person name="Culley D."/>
            <person name="Daum C."/>
            <person name="Ezra D."/>
            <person name="Gonzalez J."/>
            <person name="Henrissat B."/>
            <person name="Kuo A."/>
            <person name="Liang C."/>
            <person name="Lipzen A."/>
            <person name="Lutzoni F."/>
            <person name="Magnuson J."/>
            <person name="Mondo S."/>
            <person name="Nolan M."/>
            <person name="Ohm R."/>
            <person name="Pangilinan J."/>
            <person name="Park H.-J."/>
            <person name="Ramirez L."/>
            <person name="Alfaro M."/>
            <person name="Sun H."/>
            <person name="Tritt A."/>
            <person name="Yoshinaga Y."/>
            <person name="Zwiers L.-H."/>
            <person name="Turgeon B."/>
            <person name="Goodwin S."/>
            <person name="Spatafora J."/>
            <person name="Crous P."/>
            <person name="Grigoriev I."/>
        </authorList>
    </citation>
    <scope>NUCLEOTIDE SEQUENCE</scope>
    <source>
        <strain evidence="1">CBS 269.34</strain>
    </source>
</reference>
<keyword evidence="2" id="KW-1185">Reference proteome</keyword>